<reference evidence="2" key="2">
    <citation type="submission" date="2023-05" db="EMBL/GenBank/DDBJ databases">
        <authorList>
            <consortium name="Lawrence Berkeley National Laboratory"/>
            <person name="Steindorff A."/>
            <person name="Hensen N."/>
            <person name="Bonometti L."/>
            <person name="Westerberg I."/>
            <person name="Brannstrom I.O."/>
            <person name="Guillou S."/>
            <person name="Cros-Aarteil S."/>
            <person name="Calhoun S."/>
            <person name="Haridas S."/>
            <person name="Kuo A."/>
            <person name="Mondo S."/>
            <person name="Pangilinan J."/>
            <person name="Riley R."/>
            <person name="Labutti K."/>
            <person name="Andreopoulos B."/>
            <person name="Lipzen A."/>
            <person name="Chen C."/>
            <person name="Yanf M."/>
            <person name="Daum C."/>
            <person name="Ng V."/>
            <person name="Clum A."/>
            <person name="Ohm R."/>
            <person name="Martin F."/>
            <person name="Silar P."/>
            <person name="Natvig D."/>
            <person name="Lalanne C."/>
            <person name="Gautier V."/>
            <person name="Ament-Velasquez S.L."/>
            <person name="Kruys A."/>
            <person name="Hutchinson M.I."/>
            <person name="Powell A.J."/>
            <person name="Barry K."/>
            <person name="Miller A.N."/>
            <person name="Grigoriev I.V."/>
            <person name="Debuchy R."/>
            <person name="Gladieux P."/>
            <person name="Thoren M.H."/>
            <person name="Johannesson H."/>
        </authorList>
    </citation>
    <scope>NUCLEOTIDE SEQUENCE</scope>
    <source>
        <strain evidence="2">PSN309</strain>
    </source>
</reference>
<keyword evidence="3" id="KW-1185">Reference proteome</keyword>
<proteinExistence type="predicted"/>
<comment type="caution">
    <text evidence="2">The sequence shown here is derived from an EMBL/GenBank/DDBJ whole genome shotgun (WGS) entry which is preliminary data.</text>
</comment>
<keyword evidence="1" id="KW-0732">Signal</keyword>
<evidence type="ECO:0000313" key="3">
    <source>
        <dbReference type="Proteomes" id="UP001302126"/>
    </source>
</evidence>
<feature type="chain" id="PRO_5042826880" evidence="1">
    <location>
        <begin position="16"/>
        <end position="412"/>
    </location>
</feature>
<dbReference type="EMBL" id="MU864670">
    <property type="protein sequence ID" value="KAK4182376.1"/>
    <property type="molecule type" value="Genomic_DNA"/>
</dbReference>
<reference evidence="2" key="1">
    <citation type="journal article" date="2023" name="Mol. Phylogenet. Evol.">
        <title>Genome-scale phylogeny and comparative genomics of the fungal order Sordariales.</title>
        <authorList>
            <person name="Hensen N."/>
            <person name="Bonometti L."/>
            <person name="Westerberg I."/>
            <person name="Brannstrom I.O."/>
            <person name="Guillou S."/>
            <person name="Cros-Aarteil S."/>
            <person name="Calhoun S."/>
            <person name="Haridas S."/>
            <person name="Kuo A."/>
            <person name="Mondo S."/>
            <person name="Pangilinan J."/>
            <person name="Riley R."/>
            <person name="LaButti K."/>
            <person name="Andreopoulos B."/>
            <person name="Lipzen A."/>
            <person name="Chen C."/>
            <person name="Yan M."/>
            <person name="Daum C."/>
            <person name="Ng V."/>
            <person name="Clum A."/>
            <person name="Steindorff A."/>
            <person name="Ohm R.A."/>
            <person name="Martin F."/>
            <person name="Silar P."/>
            <person name="Natvig D.O."/>
            <person name="Lalanne C."/>
            <person name="Gautier V."/>
            <person name="Ament-Velasquez S.L."/>
            <person name="Kruys A."/>
            <person name="Hutchinson M.I."/>
            <person name="Powell A.J."/>
            <person name="Barry K."/>
            <person name="Miller A.N."/>
            <person name="Grigoriev I.V."/>
            <person name="Debuchy R."/>
            <person name="Gladieux P."/>
            <person name="Hiltunen Thoren M."/>
            <person name="Johannesson H."/>
        </authorList>
    </citation>
    <scope>NUCLEOTIDE SEQUENCE</scope>
    <source>
        <strain evidence="2">PSN309</strain>
    </source>
</reference>
<organism evidence="2 3">
    <name type="scientific">Podospora australis</name>
    <dbReference type="NCBI Taxonomy" id="1536484"/>
    <lineage>
        <taxon>Eukaryota</taxon>
        <taxon>Fungi</taxon>
        <taxon>Dikarya</taxon>
        <taxon>Ascomycota</taxon>
        <taxon>Pezizomycotina</taxon>
        <taxon>Sordariomycetes</taxon>
        <taxon>Sordariomycetidae</taxon>
        <taxon>Sordariales</taxon>
        <taxon>Podosporaceae</taxon>
        <taxon>Podospora</taxon>
    </lineage>
</organism>
<name>A0AAN7ABC4_9PEZI</name>
<evidence type="ECO:0000256" key="1">
    <source>
        <dbReference type="SAM" id="SignalP"/>
    </source>
</evidence>
<gene>
    <name evidence="2" type="ORF">QBC35DRAFT_457355</name>
</gene>
<evidence type="ECO:0000313" key="2">
    <source>
        <dbReference type="EMBL" id="KAK4182376.1"/>
    </source>
</evidence>
<feature type="signal peptide" evidence="1">
    <location>
        <begin position="1"/>
        <end position="15"/>
    </location>
</feature>
<protein>
    <submittedName>
        <fullName evidence="2">Uncharacterized protein</fullName>
    </submittedName>
</protein>
<dbReference type="Proteomes" id="UP001302126">
    <property type="component" value="Unassembled WGS sequence"/>
</dbReference>
<sequence length="412" mass="44631">MKFVALLNLALTATASLVPRSDPDPSRYTICGADRGYTEADSLAAKDYLLTKIIRSDSHPLEKNECAYAHVNTTIVSICNGSARDRTVNRGEVSRGVEELIKVCGLEGGFTGIHVVNNLTFSAYGITGTPPPIGTPKSKKRTPVKLPSVFRKSASGRQLAKRACEDITYDGKSLDACDPKFTIENGVCGDPAFVDINTCQIFCEQTQTGFYGPEDRASGKSGERSSPNIKATIVASTEYSVSNGFSISVEGVAKEVIGAGVTYTWSSTTTTGTAIERTAEEVSDKYFSRWVFLPKLIESCGTVGQMENSPPAPCGEDICEAYGCEGDMELIENVCSIVPKLNDAGEPEVDWAVRFEDEKGNPAPFDEQPASYRRLCQNEGGDPDNDGDKECFNHMPAKRNFELEDRLARDTA</sequence>
<dbReference type="AlphaFoldDB" id="A0AAN7ABC4"/>
<accession>A0AAN7ABC4</accession>